<evidence type="ECO:0000313" key="2">
    <source>
        <dbReference type="Proteomes" id="UP001467690"/>
    </source>
</evidence>
<accession>A0ABV1RCP0</accession>
<reference evidence="1 2" key="1">
    <citation type="submission" date="2024-06" db="EMBL/GenBank/DDBJ databases">
        <authorList>
            <person name="Chen R.Y."/>
        </authorList>
    </citation>
    <scope>NUCLEOTIDE SEQUENCE [LARGE SCALE GENOMIC DNA]</scope>
    <source>
        <strain evidence="1 2">D2</strain>
    </source>
</reference>
<keyword evidence="2" id="KW-1185">Reference proteome</keyword>
<proteinExistence type="predicted"/>
<gene>
    <name evidence="1" type="ORF">ABS311_02190</name>
</gene>
<dbReference type="RefSeq" id="WP_350400448.1">
    <property type="nucleotide sequence ID" value="NZ_JBELOE010000064.1"/>
</dbReference>
<dbReference type="InterPro" id="IPR056912">
    <property type="entry name" value="Phage_JBD30_tail_term-like"/>
</dbReference>
<protein>
    <recommendedName>
        <fullName evidence="3">DUF3168 domain-containing protein</fullName>
    </recommendedName>
</protein>
<sequence>MLEIGDNYLAAESHLISVLEKVEGFKDVCSTNDLAEVEERSQKAPCAHVIYFGDRVPDVSNGGIQTQVMQIWLVVIAVRQGRDTNAEAGKLIRATLQQLQKDSFVPKIGALNRVNSPARPRYTKGFAYYPLAFSVNFRLRG</sequence>
<dbReference type="EMBL" id="JBELOE010000064">
    <property type="protein sequence ID" value="MER2490694.1"/>
    <property type="molecule type" value="Genomic_DNA"/>
</dbReference>
<evidence type="ECO:0000313" key="1">
    <source>
        <dbReference type="EMBL" id="MER2490694.1"/>
    </source>
</evidence>
<dbReference type="Pfam" id="PF23840">
    <property type="entry name" value="Phage_tail_terminator"/>
    <property type="match status" value="1"/>
</dbReference>
<dbReference type="Proteomes" id="UP001467690">
    <property type="component" value="Unassembled WGS sequence"/>
</dbReference>
<organism evidence="1 2">
    <name type="scientific">Catenovulum sediminis</name>
    <dbReference type="NCBI Taxonomy" id="1740262"/>
    <lineage>
        <taxon>Bacteria</taxon>
        <taxon>Pseudomonadati</taxon>
        <taxon>Pseudomonadota</taxon>
        <taxon>Gammaproteobacteria</taxon>
        <taxon>Alteromonadales</taxon>
        <taxon>Alteromonadaceae</taxon>
        <taxon>Catenovulum</taxon>
    </lineage>
</organism>
<evidence type="ECO:0008006" key="3">
    <source>
        <dbReference type="Google" id="ProtNLM"/>
    </source>
</evidence>
<name>A0ABV1RCP0_9ALTE</name>
<comment type="caution">
    <text evidence="1">The sequence shown here is derived from an EMBL/GenBank/DDBJ whole genome shotgun (WGS) entry which is preliminary data.</text>
</comment>